<keyword evidence="2" id="KW-1185">Reference proteome</keyword>
<evidence type="ECO:0000313" key="2">
    <source>
        <dbReference type="Proteomes" id="UP000624404"/>
    </source>
</evidence>
<accession>A0A8H2W3T4</accession>
<gene>
    <name evidence="1" type="ORF">SCLTRI_LOCUS8903</name>
</gene>
<protein>
    <submittedName>
        <fullName evidence="1">A5ff69bf-2b84-4b3d-a6b4-95e303d8d382</fullName>
    </submittedName>
</protein>
<sequence length="212" mass="24583">MNDPTLHNNRFINPDPKLIDDICEDCHFMLRTRKGIFRLITSGYMHRRLRWTHEDMSLPEGDKPVPPPTTSPNQSDHTLLGWGCVICGLILSSPKASQKGSEITHPSVYHKYNPRVPAFRSISFRPIIANQADEEVENPFKDQALSRTSRHPTILNMTEVVEYFHENHIHIKGVIVMRGAEEIVRVPWHLPMWSIFIRRDLRFRVKGVFQNG</sequence>
<comment type="caution">
    <text evidence="1">The sequence shown here is derived from an EMBL/GenBank/DDBJ whole genome shotgun (WGS) entry which is preliminary data.</text>
</comment>
<dbReference type="AlphaFoldDB" id="A0A8H2W3T4"/>
<dbReference type="Proteomes" id="UP000624404">
    <property type="component" value="Unassembled WGS sequence"/>
</dbReference>
<name>A0A8H2W3T4_9HELO</name>
<organism evidence="1 2">
    <name type="scientific">Sclerotinia trifoliorum</name>
    <dbReference type="NCBI Taxonomy" id="28548"/>
    <lineage>
        <taxon>Eukaryota</taxon>
        <taxon>Fungi</taxon>
        <taxon>Dikarya</taxon>
        <taxon>Ascomycota</taxon>
        <taxon>Pezizomycotina</taxon>
        <taxon>Leotiomycetes</taxon>
        <taxon>Helotiales</taxon>
        <taxon>Sclerotiniaceae</taxon>
        <taxon>Sclerotinia</taxon>
    </lineage>
</organism>
<dbReference type="OrthoDB" id="3476470at2759"/>
<evidence type="ECO:0000313" key="1">
    <source>
        <dbReference type="EMBL" id="CAD6449110.1"/>
    </source>
</evidence>
<dbReference type="EMBL" id="CAJHIA010000033">
    <property type="protein sequence ID" value="CAD6449110.1"/>
    <property type="molecule type" value="Genomic_DNA"/>
</dbReference>
<proteinExistence type="predicted"/>
<reference evidence="1" key="1">
    <citation type="submission" date="2020-10" db="EMBL/GenBank/DDBJ databases">
        <authorList>
            <person name="Kusch S."/>
        </authorList>
    </citation>
    <scope>NUCLEOTIDE SEQUENCE</scope>
    <source>
        <strain evidence="1">SwB9</strain>
    </source>
</reference>